<dbReference type="Pfam" id="PF04214">
    <property type="entry name" value="DUF411"/>
    <property type="match status" value="1"/>
</dbReference>
<feature type="chain" id="PRO_5003828682" evidence="2">
    <location>
        <begin position="24"/>
        <end position="190"/>
    </location>
</feature>
<accession>J9V0I2</accession>
<dbReference type="PROSITE" id="PS51257">
    <property type="entry name" value="PROKAR_LIPOPROTEIN"/>
    <property type="match status" value="1"/>
</dbReference>
<evidence type="ECO:0000256" key="1">
    <source>
        <dbReference type="SAM" id="MobiDB-lite"/>
    </source>
</evidence>
<feature type="signal peptide" evidence="2">
    <location>
        <begin position="1"/>
        <end position="23"/>
    </location>
</feature>
<dbReference type="InterPro" id="IPR007332">
    <property type="entry name" value="DUF411"/>
</dbReference>
<dbReference type="AlphaFoldDB" id="J9V0I2"/>
<evidence type="ECO:0000313" key="3">
    <source>
        <dbReference type="EMBL" id="AFR74975.1"/>
    </source>
</evidence>
<gene>
    <name evidence="3" type="ORF">pO3Cd1.13</name>
</gene>
<protein>
    <submittedName>
        <fullName evidence="3">PO3Cd1.13</fullName>
    </submittedName>
</protein>
<dbReference type="EMBL" id="JQ071498">
    <property type="protein sequence ID" value="AFR74975.1"/>
    <property type="molecule type" value="Genomic_DNA"/>
</dbReference>
<evidence type="ECO:0000256" key="2">
    <source>
        <dbReference type="SAM" id="SignalP"/>
    </source>
</evidence>
<organism evidence="3">
    <name type="scientific">uncultured Lysobacteraceae bacterium</name>
    <dbReference type="NCBI Taxonomy" id="211441"/>
    <lineage>
        <taxon>Bacteria</taxon>
        <taxon>Pseudomonadati</taxon>
        <taxon>Pseudomonadota</taxon>
        <taxon>Gammaproteobacteria</taxon>
        <taxon>Lysobacterales</taxon>
        <taxon>Lysobacteraceae</taxon>
        <taxon>environmental samples</taxon>
    </lineage>
</organism>
<proteinExistence type="predicted"/>
<name>J9V0I2_9GAMM</name>
<feature type="region of interest" description="Disordered" evidence="1">
    <location>
        <begin position="25"/>
        <end position="58"/>
    </location>
</feature>
<reference evidence="3" key="1">
    <citation type="submission" date="2011-11" db="EMBL/GenBank/DDBJ databases">
        <title>Metagenomic clone conferring cadmium resistance on Escherichia coli and its analysis.</title>
        <authorList>
            <person name="Deja-Sikora E."/>
            <person name="Golebiewski M."/>
            <person name="Tretyn A."/>
        </authorList>
    </citation>
    <scope>NUCLEOTIDE SEQUENCE</scope>
</reference>
<keyword evidence="2" id="KW-0732">Signal</keyword>
<sequence length="190" mass="19520">MNRNTIVITMALLASATTLTACARAPGPRAAEPEAPQASTAASMPAATTAATPATAPSANPAQPLPLVVVNKSPSCGCCGAWVEHLRKAGFPVEVRDSDNLNPVKTRLQIPVGKGSCHTAEVGGYFVEGHVPADDIRRLLAEKPDAKGLVLPGMPMGSPGMETPDGTTQPYTVELVKRDGTTSAFAQHGG</sequence>